<feature type="compositionally biased region" description="Basic and acidic residues" evidence="1">
    <location>
        <begin position="45"/>
        <end position="61"/>
    </location>
</feature>
<feature type="region of interest" description="Disordered" evidence="1">
    <location>
        <begin position="30"/>
        <end position="132"/>
    </location>
</feature>
<dbReference type="AlphaFoldDB" id="A0A3N0Z686"/>
<feature type="compositionally biased region" description="Basic and acidic residues" evidence="1">
    <location>
        <begin position="88"/>
        <end position="98"/>
    </location>
</feature>
<name>A0A3N0Z686_ANAGA</name>
<sequence length="379" mass="40827">MMVRHSCAAYGDKACENSRRKGWGLAFFSEGGPAARALPSSSSREPARKRQWGRADQRPEMCKFTPAQPPRASPSPTSKQSPILFSRPELHPSPEASDRVSFGGSEEEPLDDSMSLAASETEGWAGDTEDPAHLPTLEPIDCKPGMDAELFRFFLKAVEELSHCGAGLMSGSCRVVARPLANATPHLSQSSEEKGYKHLPPLDKAVAAHLCPPAAVGWKTKRALLSKPCKTTSALAGRAYTRPRAKLPQRCTPWQSSRCFMASLVVLKHHLWLILAEIKELDKTVFLDATVSPSGLFGPAVEGFTECFTAAQKSSQAMQHFLPKRSSSASASSRPRSAPAQQNKPAPSASQAAAPKDQRQRSLPTKCSSSLDPAPAKSS</sequence>
<comment type="caution">
    <text evidence="2">The sequence shown here is derived from an EMBL/GenBank/DDBJ whole genome shotgun (WGS) entry which is preliminary data.</text>
</comment>
<feature type="compositionally biased region" description="Low complexity" evidence="1">
    <location>
        <begin position="325"/>
        <end position="355"/>
    </location>
</feature>
<feature type="region of interest" description="Disordered" evidence="1">
    <location>
        <begin position="319"/>
        <end position="379"/>
    </location>
</feature>
<organism evidence="2 3">
    <name type="scientific">Anabarilius grahami</name>
    <name type="common">Kanglang fish</name>
    <name type="synonym">Barilius grahami</name>
    <dbReference type="NCBI Taxonomy" id="495550"/>
    <lineage>
        <taxon>Eukaryota</taxon>
        <taxon>Metazoa</taxon>
        <taxon>Chordata</taxon>
        <taxon>Craniata</taxon>
        <taxon>Vertebrata</taxon>
        <taxon>Euteleostomi</taxon>
        <taxon>Actinopterygii</taxon>
        <taxon>Neopterygii</taxon>
        <taxon>Teleostei</taxon>
        <taxon>Ostariophysi</taxon>
        <taxon>Cypriniformes</taxon>
        <taxon>Xenocyprididae</taxon>
        <taxon>Xenocypridinae</taxon>
        <taxon>Xenocypridinae incertae sedis</taxon>
        <taxon>Anabarilius</taxon>
    </lineage>
</organism>
<feature type="compositionally biased region" description="Polar residues" evidence="1">
    <location>
        <begin position="74"/>
        <end position="83"/>
    </location>
</feature>
<dbReference type="EMBL" id="RJVU01010259">
    <property type="protein sequence ID" value="ROL53458.1"/>
    <property type="molecule type" value="Genomic_DNA"/>
</dbReference>
<feature type="compositionally biased region" description="Polar residues" evidence="1">
    <location>
        <begin position="361"/>
        <end position="379"/>
    </location>
</feature>
<reference evidence="2 3" key="1">
    <citation type="submission" date="2018-10" db="EMBL/GenBank/DDBJ databases">
        <title>Genome assembly for a Yunnan-Guizhou Plateau 3E fish, Anabarilius grahami (Regan), and its evolutionary and genetic applications.</title>
        <authorList>
            <person name="Jiang W."/>
        </authorList>
    </citation>
    <scope>NUCLEOTIDE SEQUENCE [LARGE SCALE GENOMIC DNA]</scope>
    <source>
        <strain evidence="2">AG-KIZ</strain>
        <tissue evidence="2">Muscle</tissue>
    </source>
</reference>
<evidence type="ECO:0000313" key="3">
    <source>
        <dbReference type="Proteomes" id="UP000281406"/>
    </source>
</evidence>
<feature type="compositionally biased region" description="Low complexity" evidence="1">
    <location>
        <begin position="33"/>
        <end position="44"/>
    </location>
</feature>
<evidence type="ECO:0000256" key="1">
    <source>
        <dbReference type="SAM" id="MobiDB-lite"/>
    </source>
</evidence>
<gene>
    <name evidence="2" type="ORF">DPX16_3434</name>
</gene>
<proteinExistence type="predicted"/>
<evidence type="ECO:0000313" key="2">
    <source>
        <dbReference type="EMBL" id="ROL53458.1"/>
    </source>
</evidence>
<keyword evidence="3" id="KW-1185">Reference proteome</keyword>
<dbReference type="Proteomes" id="UP000281406">
    <property type="component" value="Unassembled WGS sequence"/>
</dbReference>
<accession>A0A3N0Z686</accession>
<dbReference type="OrthoDB" id="8988423at2759"/>
<protein>
    <submittedName>
        <fullName evidence="2">Uncharacterized protein</fullName>
    </submittedName>
</protein>